<evidence type="ECO:0000256" key="2">
    <source>
        <dbReference type="ARBA" id="ARBA00022823"/>
    </source>
</evidence>
<organism evidence="6 7">
    <name type="scientific">Bifidobacterium dolichotidis</name>
    <dbReference type="NCBI Taxonomy" id="2306976"/>
    <lineage>
        <taxon>Bacteria</taxon>
        <taxon>Bacillati</taxon>
        <taxon>Actinomycetota</taxon>
        <taxon>Actinomycetes</taxon>
        <taxon>Bifidobacteriales</taxon>
        <taxon>Bifidobacteriaceae</taxon>
        <taxon>Bifidobacterium</taxon>
    </lineage>
</organism>
<comment type="subunit">
    <text evidence="3">The glycine cleavage system is composed of four proteins: P, T, L and H.</text>
</comment>
<dbReference type="InterPro" id="IPR000089">
    <property type="entry name" value="Biotin_lipoyl"/>
</dbReference>
<dbReference type="SUPFAM" id="SSF51230">
    <property type="entry name" value="Single hybrid motif"/>
    <property type="match status" value="1"/>
</dbReference>
<feature type="modified residue" description="N6-lipoyllysine" evidence="3 4">
    <location>
        <position position="70"/>
    </location>
</feature>
<keyword evidence="2 3" id="KW-0450">Lipoyl</keyword>
<accession>A0A430FRN5</accession>
<dbReference type="PROSITE" id="PS50968">
    <property type="entry name" value="BIOTINYL_LIPOYL"/>
    <property type="match status" value="1"/>
</dbReference>
<evidence type="ECO:0000313" key="7">
    <source>
        <dbReference type="Proteomes" id="UP000287609"/>
    </source>
</evidence>
<dbReference type="InterPro" id="IPR033753">
    <property type="entry name" value="GCV_H/Fam206"/>
</dbReference>
<dbReference type="GO" id="GO:0005829">
    <property type="term" value="C:cytosol"/>
    <property type="evidence" value="ECO:0007669"/>
    <property type="project" value="TreeGrafter"/>
</dbReference>
<evidence type="ECO:0000256" key="3">
    <source>
        <dbReference type="HAMAP-Rule" id="MF_00272"/>
    </source>
</evidence>
<dbReference type="NCBIfam" id="NF002270">
    <property type="entry name" value="PRK01202.1"/>
    <property type="match status" value="1"/>
</dbReference>
<dbReference type="InterPro" id="IPR017453">
    <property type="entry name" value="GCV_H_sub"/>
</dbReference>
<dbReference type="Proteomes" id="UP000287609">
    <property type="component" value="Unassembled WGS sequence"/>
</dbReference>
<dbReference type="InterPro" id="IPR002930">
    <property type="entry name" value="GCV_H"/>
</dbReference>
<sequence>MAEQNTQFDIPEELQYSDEHVWVNDEADPVVMGVTEHALYLLGKLAFVDLPEVGTHVNAGDELFTLESAKIVQPFTSPVAGTVKYVNAPLEDDVDALADDPYGEGWIVKVELDDDDQPDLLTAEQYAALVAKENKANEAKN</sequence>
<evidence type="ECO:0000256" key="4">
    <source>
        <dbReference type="PIRSR" id="PIRSR617453-50"/>
    </source>
</evidence>
<dbReference type="PROSITE" id="PS00189">
    <property type="entry name" value="LIPOYL"/>
    <property type="match status" value="1"/>
</dbReference>
<gene>
    <name evidence="3" type="primary">gcvH</name>
    <name evidence="6" type="ORF">D2E26_0104</name>
</gene>
<dbReference type="Pfam" id="PF01597">
    <property type="entry name" value="GCV_H"/>
    <property type="match status" value="1"/>
</dbReference>
<dbReference type="HAMAP" id="MF_00272">
    <property type="entry name" value="GcvH"/>
    <property type="match status" value="1"/>
</dbReference>
<dbReference type="CDD" id="cd06848">
    <property type="entry name" value="GCS_H"/>
    <property type="match status" value="1"/>
</dbReference>
<dbReference type="OrthoDB" id="9796712at2"/>
<evidence type="ECO:0000256" key="1">
    <source>
        <dbReference type="ARBA" id="ARBA00009249"/>
    </source>
</evidence>
<proteinExistence type="inferred from homology"/>
<dbReference type="GO" id="GO:0005960">
    <property type="term" value="C:glycine cleavage complex"/>
    <property type="evidence" value="ECO:0007669"/>
    <property type="project" value="InterPro"/>
</dbReference>
<protein>
    <recommendedName>
        <fullName evidence="3">Glycine cleavage system H protein</fullName>
    </recommendedName>
</protein>
<dbReference type="PANTHER" id="PTHR11715:SF3">
    <property type="entry name" value="GLYCINE CLEAVAGE SYSTEM H PROTEIN-RELATED"/>
    <property type="match status" value="1"/>
</dbReference>
<keyword evidence="7" id="KW-1185">Reference proteome</keyword>
<dbReference type="EMBL" id="QXGM01000001">
    <property type="protein sequence ID" value="RSX55541.1"/>
    <property type="molecule type" value="Genomic_DNA"/>
</dbReference>
<dbReference type="PANTHER" id="PTHR11715">
    <property type="entry name" value="GLYCINE CLEAVAGE SYSTEM H PROTEIN"/>
    <property type="match status" value="1"/>
</dbReference>
<dbReference type="GO" id="GO:0019464">
    <property type="term" value="P:glycine decarboxylation via glycine cleavage system"/>
    <property type="evidence" value="ECO:0007669"/>
    <property type="project" value="UniProtKB-UniRule"/>
</dbReference>
<dbReference type="GO" id="GO:0009249">
    <property type="term" value="P:protein lipoylation"/>
    <property type="evidence" value="ECO:0007669"/>
    <property type="project" value="TreeGrafter"/>
</dbReference>
<evidence type="ECO:0000259" key="5">
    <source>
        <dbReference type="PROSITE" id="PS50968"/>
    </source>
</evidence>
<feature type="domain" description="Lipoyl-binding" evidence="5">
    <location>
        <begin position="29"/>
        <end position="111"/>
    </location>
</feature>
<comment type="cofactor">
    <cofactor evidence="3">
        <name>(R)-lipoate</name>
        <dbReference type="ChEBI" id="CHEBI:83088"/>
    </cofactor>
    <text evidence="3">Binds 1 lipoyl cofactor covalently.</text>
</comment>
<comment type="function">
    <text evidence="3">The glycine cleavage system catalyzes the degradation of glycine. The H protein shuttles the methylamine group of glycine from the P protein to the T protein.</text>
</comment>
<name>A0A430FRN5_9BIFI</name>
<dbReference type="RefSeq" id="WP_125962770.1">
    <property type="nucleotide sequence ID" value="NZ_QXGM01000001.1"/>
</dbReference>
<dbReference type="InterPro" id="IPR011053">
    <property type="entry name" value="Single_hybrid_motif"/>
</dbReference>
<comment type="similarity">
    <text evidence="1 3">Belongs to the GcvH family.</text>
</comment>
<dbReference type="AlphaFoldDB" id="A0A430FRN5"/>
<dbReference type="InterPro" id="IPR003016">
    <property type="entry name" value="2-oxoA_DH_lipoyl-BS"/>
</dbReference>
<evidence type="ECO:0000313" key="6">
    <source>
        <dbReference type="EMBL" id="RSX55541.1"/>
    </source>
</evidence>
<dbReference type="Gene3D" id="2.40.50.100">
    <property type="match status" value="1"/>
</dbReference>
<reference evidence="6 7" key="1">
    <citation type="submission" date="2018-09" db="EMBL/GenBank/DDBJ databases">
        <title>Characterization of the phylogenetic diversity of five novel species belonging to the genus Bifidobacterium.</title>
        <authorList>
            <person name="Lugli G.A."/>
            <person name="Duranti S."/>
            <person name="Milani C."/>
        </authorList>
    </citation>
    <scope>NUCLEOTIDE SEQUENCE [LARGE SCALE GENOMIC DNA]</scope>
    <source>
        <strain evidence="6 7">2036B</strain>
    </source>
</reference>
<comment type="caution">
    <text evidence="6">The sequence shown here is derived from an EMBL/GenBank/DDBJ whole genome shotgun (WGS) entry which is preliminary data.</text>
</comment>
<dbReference type="NCBIfam" id="TIGR00527">
    <property type="entry name" value="gcvH"/>
    <property type="match status" value="1"/>
</dbReference>